<organism evidence="1 2">
    <name type="scientific">Neisseria animaloris</name>
    <dbReference type="NCBI Taxonomy" id="326522"/>
    <lineage>
        <taxon>Bacteria</taxon>
        <taxon>Pseudomonadati</taxon>
        <taxon>Pseudomonadota</taxon>
        <taxon>Betaproteobacteria</taxon>
        <taxon>Neisseriales</taxon>
        <taxon>Neisseriaceae</taxon>
        <taxon>Neisseria</taxon>
    </lineage>
</organism>
<dbReference type="AlphaFoldDB" id="A0A3S4YAJ6"/>
<sequence length="34" mass="3919">MQHRRRQAIFQAAKRAFNARKPVNGHAARISSSR</sequence>
<proteinExistence type="predicted"/>
<dbReference type="EMBL" id="LR134516">
    <property type="protein sequence ID" value="VEJ21286.1"/>
    <property type="molecule type" value="Genomic_DNA"/>
</dbReference>
<protein>
    <submittedName>
        <fullName evidence="1">Uncharacterized protein</fullName>
    </submittedName>
</protein>
<dbReference type="KEGG" id="nani:NCTC12227_01013"/>
<evidence type="ECO:0000313" key="1">
    <source>
        <dbReference type="EMBL" id="VEJ21286.1"/>
    </source>
</evidence>
<gene>
    <name evidence="1" type="ORF">NCTC12227_01013</name>
</gene>
<accession>A0A3S4YAJ6</accession>
<name>A0A3S4YAJ6_9NEIS</name>
<reference evidence="1 2" key="1">
    <citation type="submission" date="2018-12" db="EMBL/GenBank/DDBJ databases">
        <authorList>
            <consortium name="Pathogen Informatics"/>
        </authorList>
    </citation>
    <scope>NUCLEOTIDE SEQUENCE [LARGE SCALE GENOMIC DNA]</scope>
    <source>
        <strain evidence="1 2">NCTC12227</strain>
    </source>
</reference>
<evidence type="ECO:0000313" key="2">
    <source>
        <dbReference type="Proteomes" id="UP000268229"/>
    </source>
</evidence>
<dbReference type="Proteomes" id="UP000268229">
    <property type="component" value="Chromosome"/>
</dbReference>
<keyword evidence="2" id="KW-1185">Reference proteome</keyword>